<dbReference type="Proteomes" id="UP000249577">
    <property type="component" value="Unassembled WGS sequence"/>
</dbReference>
<proteinExistence type="predicted"/>
<dbReference type="AlphaFoldDB" id="A0A2W5M8L6"/>
<dbReference type="EMBL" id="QFPN01000004">
    <property type="protein sequence ID" value="PZQ16127.1"/>
    <property type="molecule type" value="Genomic_DNA"/>
</dbReference>
<reference evidence="1 2" key="1">
    <citation type="submission" date="2017-08" db="EMBL/GenBank/DDBJ databases">
        <title>Infants hospitalized years apart are colonized by the same room-sourced microbial strains.</title>
        <authorList>
            <person name="Brooks B."/>
            <person name="Olm M.R."/>
            <person name="Firek B.A."/>
            <person name="Baker R."/>
            <person name="Thomas B.C."/>
            <person name="Morowitz M.J."/>
            <person name="Banfield J.F."/>
        </authorList>
    </citation>
    <scope>NUCLEOTIDE SEQUENCE [LARGE SCALE GENOMIC DNA]</scope>
    <source>
        <strain evidence="1">S2_005_003_R2_43</strain>
    </source>
</reference>
<comment type="caution">
    <text evidence="1">The sequence shown here is derived from an EMBL/GenBank/DDBJ whole genome shotgun (WGS) entry which is preliminary data.</text>
</comment>
<accession>A0A2W5M8L6</accession>
<organism evidence="1 2">
    <name type="scientific">Ancylobacter novellus</name>
    <name type="common">Thiobacillus novellus</name>
    <dbReference type="NCBI Taxonomy" id="921"/>
    <lineage>
        <taxon>Bacteria</taxon>
        <taxon>Pseudomonadati</taxon>
        <taxon>Pseudomonadota</taxon>
        <taxon>Alphaproteobacteria</taxon>
        <taxon>Hyphomicrobiales</taxon>
        <taxon>Xanthobacteraceae</taxon>
        <taxon>Ancylobacter</taxon>
    </lineage>
</organism>
<name>A0A2W5M8L6_ANCNO</name>
<protein>
    <submittedName>
        <fullName evidence="1">Uncharacterized protein</fullName>
    </submittedName>
</protein>
<gene>
    <name evidence="1" type="ORF">DI565_10060</name>
</gene>
<evidence type="ECO:0000313" key="2">
    <source>
        <dbReference type="Proteomes" id="UP000249577"/>
    </source>
</evidence>
<sequence length="69" mass="7589">MVARISSRARGSCEGFAERPPFWKKAVRTPGEMRSVRRFGSTGVGLAAIAGRPFRALKRWTGRHTTGEA</sequence>
<evidence type="ECO:0000313" key="1">
    <source>
        <dbReference type="EMBL" id="PZQ16127.1"/>
    </source>
</evidence>